<dbReference type="EMBL" id="PVBT01000001">
    <property type="protein sequence ID" value="PRD58175.1"/>
    <property type="molecule type" value="Genomic_DNA"/>
</dbReference>
<evidence type="ECO:0000313" key="3">
    <source>
        <dbReference type="Proteomes" id="UP000238563"/>
    </source>
</evidence>
<gene>
    <name evidence="2" type="ORF">C5750_03300</name>
</gene>
<organism evidence="2 3">
    <name type="scientific">Phyllobacterium myrsinacearum</name>
    <dbReference type="NCBI Taxonomy" id="28101"/>
    <lineage>
        <taxon>Bacteria</taxon>
        <taxon>Pseudomonadati</taxon>
        <taxon>Pseudomonadota</taxon>
        <taxon>Alphaproteobacteria</taxon>
        <taxon>Hyphomicrobiales</taxon>
        <taxon>Phyllobacteriaceae</taxon>
        <taxon>Phyllobacterium</taxon>
    </lineage>
</organism>
<evidence type="ECO:0000313" key="2">
    <source>
        <dbReference type="EMBL" id="PRD58175.1"/>
    </source>
</evidence>
<keyword evidence="1" id="KW-0732">Signal</keyword>
<dbReference type="Proteomes" id="UP000238563">
    <property type="component" value="Unassembled WGS sequence"/>
</dbReference>
<dbReference type="OrthoDB" id="7915172at2"/>
<keyword evidence="3" id="KW-1185">Reference proteome</keyword>
<dbReference type="PROSITE" id="PS51257">
    <property type="entry name" value="PROKAR_LIPOPROTEIN"/>
    <property type="match status" value="1"/>
</dbReference>
<feature type="signal peptide" evidence="1">
    <location>
        <begin position="1"/>
        <end position="24"/>
    </location>
</feature>
<feature type="chain" id="PRO_5015755550" evidence="1">
    <location>
        <begin position="25"/>
        <end position="180"/>
    </location>
</feature>
<accession>A0A2S9JXV8</accession>
<name>A0A2S9JXV8_9HYPH</name>
<sequence length="180" mass="18822">MKTRAAAATISLFACALFAFSAQAKDKDKDAEFFQTVEGQWVGPGEIVAGKYKGTKFTCTLDGSTPDETAGMTLDGSCRVGIFNQPMKATIARNGGTYKGTFLDGAAGKGLDITGGSVAGDRVVLNITRKQLTGAMLAKFTGDNTLNVTISVRLEDTLIPVVGMTLKRVDNTAVGSIAKN</sequence>
<protein>
    <submittedName>
        <fullName evidence="2">Uncharacterized protein</fullName>
    </submittedName>
</protein>
<comment type="caution">
    <text evidence="2">The sequence shown here is derived from an EMBL/GenBank/DDBJ whole genome shotgun (WGS) entry which is preliminary data.</text>
</comment>
<dbReference type="AlphaFoldDB" id="A0A2S9JXV8"/>
<proteinExistence type="predicted"/>
<evidence type="ECO:0000256" key="1">
    <source>
        <dbReference type="SAM" id="SignalP"/>
    </source>
</evidence>
<dbReference type="RefSeq" id="WP_105732415.1">
    <property type="nucleotide sequence ID" value="NZ_PVBT01000001.1"/>
</dbReference>
<reference evidence="2 3" key="1">
    <citation type="submission" date="2018-02" db="EMBL/GenBank/DDBJ databases">
        <title>The draft genome of Phyllobacterium myrsinacearum DSM5892.</title>
        <authorList>
            <person name="Li L."/>
            <person name="Liu L."/>
            <person name="Zhang X."/>
            <person name="Wang T."/>
        </authorList>
    </citation>
    <scope>NUCLEOTIDE SEQUENCE [LARGE SCALE GENOMIC DNA]</scope>
    <source>
        <strain evidence="2 3">DSM 5892</strain>
    </source>
</reference>